<dbReference type="EMBL" id="LAZR01022642">
    <property type="protein sequence ID" value="KKL81169.1"/>
    <property type="molecule type" value="Genomic_DNA"/>
</dbReference>
<organism evidence="1">
    <name type="scientific">marine sediment metagenome</name>
    <dbReference type="NCBI Taxonomy" id="412755"/>
    <lineage>
        <taxon>unclassified sequences</taxon>
        <taxon>metagenomes</taxon>
        <taxon>ecological metagenomes</taxon>
    </lineage>
</organism>
<evidence type="ECO:0000313" key="1">
    <source>
        <dbReference type="EMBL" id="KKL81169.1"/>
    </source>
</evidence>
<dbReference type="InterPro" id="IPR011050">
    <property type="entry name" value="Pectin_lyase_fold/virulence"/>
</dbReference>
<dbReference type="InterPro" id="IPR006626">
    <property type="entry name" value="PbH1"/>
</dbReference>
<reference evidence="1" key="1">
    <citation type="journal article" date="2015" name="Nature">
        <title>Complex archaea that bridge the gap between prokaryotes and eukaryotes.</title>
        <authorList>
            <person name="Spang A."/>
            <person name="Saw J.H."/>
            <person name="Jorgensen S.L."/>
            <person name="Zaremba-Niedzwiedzka K."/>
            <person name="Martijn J."/>
            <person name="Lind A.E."/>
            <person name="van Eijk R."/>
            <person name="Schleper C."/>
            <person name="Guy L."/>
            <person name="Ettema T.J."/>
        </authorList>
    </citation>
    <scope>NUCLEOTIDE SEQUENCE</scope>
</reference>
<dbReference type="SUPFAM" id="SSF51126">
    <property type="entry name" value="Pectin lyase-like"/>
    <property type="match status" value="1"/>
</dbReference>
<proteinExistence type="predicted"/>
<dbReference type="AlphaFoldDB" id="A0A0F9F406"/>
<sequence>MYFHRNIVICKGSMTGLLVSNNAIVTHNSVYSAGGTGHGIDLINSTVSEEISNNLIEGLISVAAATVNSVFSGNAVFAASSFQQLTGVTISDNTFYDADVDVTAALADSTISDNVFGGVGDSLDIQLAMTNSTVTGNRFNSQLSFGTTITDSIVSNNIVEGLLLVTGGAITSSVLDGNAIVGGGVFGQLASMTFSDNVFTADVNVTAAVDDSTISGNVFSGGTDSLDIQSTIATSTIVGNKFDNDLLFKSTVNNSIIGDNKIDGYLSVSGLASESVFNGNKVGAGLFEQLTEVTISDNIFTAGVATTAVAALVTISNNVFGTLGDTTNSLHVRDEITNCTISGNFFYYSLTLEDTITNCVISGNTINYMVPHLVYYCTVVGNIIGPWTGANYGITHSKVNGNTFSHLTTRYTNNVVWNGNRHIGEFLIESLTAATPVAQQFNCSGNLFEDSVTFRHSAGQVASDTNSLNEVSINGNTFESGLIIGQAGETDQHNWTRSIFSNNCGTGHWVFNADNTNALQEVNIIGNNINGNLDFVCGAGDLDMPAAADGDLHIIALNYFSSYPANGTAAMVIDNAKSLGWGTGDDGAVIGSNK</sequence>
<accession>A0A0F9F406</accession>
<feature type="non-terminal residue" evidence="1">
    <location>
        <position position="1"/>
    </location>
</feature>
<comment type="caution">
    <text evidence="1">The sequence shown here is derived from an EMBL/GenBank/DDBJ whole genome shotgun (WGS) entry which is preliminary data.</text>
</comment>
<protein>
    <recommendedName>
        <fullName evidence="2">Right handed beta helix domain-containing protein</fullName>
    </recommendedName>
</protein>
<gene>
    <name evidence="1" type="ORF">LCGC14_1997430</name>
</gene>
<name>A0A0F9F406_9ZZZZ</name>
<evidence type="ECO:0008006" key="2">
    <source>
        <dbReference type="Google" id="ProtNLM"/>
    </source>
</evidence>
<dbReference type="SMART" id="SM00710">
    <property type="entry name" value="PbH1"/>
    <property type="match status" value="4"/>
</dbReference>